<dbReference type="RefSeq" id="WP_061802615.1">
    <property type="nucleotide sequence ID" value="NZ_FOXX01000013.1"/>
</dbReference>
<evidence type="ECO:0000256" key="3">
    <source>
        <dbReference type="ARBA" id="ARBA00022630"/>
    </source>
</evidence>
<evidence type="ECO:0000256" key="2">
    <source>
        <dbReference type="ARBA" id="ARBA00007118"/>
    </source>
</evidence>
<dbReference type="PANTHER" id="PTHR43821:SF1">
    <property type="entry name" value="NAD(P)H NITROREDUCTASE YDJA-RELATED"/>
    <property type="match status" value="1"/>
</dbReference>
<dbReference type="Gene3D" id="3.40.109.10">
    <property type="entry name" value="NADH Oxidase"/>
    <property type="match status" value="1"/>
</dbReference>
<feature type="domain" description="Nitroreductase" evidence="9">
    <location>
        <begin position="7"/>
        <end position="168"/>
    </location>
</feature>
<comment type="similarity">
    <text evidence="2 8">Belongs to the nitroreductase family.</text>
</comment>
<evidence type="ECO:0000256" key="1">
    <source>
        <dbReference type="ARBA" id="ARBA00001917"/>
    </source>
</evidence>
<dbReference type="InterPro" id="IPR052530">
    <property type="entry name" value="NAD(P)H_nitroreductase"/>
</dbReference>
<dbReference type="CDD" id="cd02135">
    <property type="entry name" value="YdjA-like"/>
    <property type="match status" value="1"/>
</dbReference>
<dbReference type="Pfam" id="PF00881">
    <property type="entry name" value="Nitroreductase"/>
    <property type="match status" value="1"/>
</dbReference>
<evidence type="ECO:0000259" key="9">
    <source>
        <dbReference type="Pfam" id="PF00881"/>
    </source>
</evidence>
<dbReference type="InterPro" id="IPR029479">
    <property type="entry name" value="Nitroreductase"/>
</dbReference>
<accession>A0A1I6BRT4</accession>
<keyword evidence="3 8" id="KW-0285">Flavoprotein</keyword>
<evidence type="ECO:0000256" key="6">
    <source>
        <dbReference type="ARBA" id="ARBA00023002"/>
    </source>
</evidence>
<keyword evidence="11" id="KW-1185">Reference proteome</keyword>
<keyword evidence="4 8" id="KW-0288">FMN</keyword>
<evidence type="ECO:0000313" key="11">
    <source>
        <dbReference type="Proteomes" id="UP000182762"/>
    </source>
</evidence>
<proteinExistence type="inferred from homology"/>
<evidence type="ECO:0000256" key="8">
    <source>
        <dbReference type="PIRNR" id="PIRNR000232"/>
    </source>
</evidence>
<evidence type="ECO:0000256" key="5">
    <source>
        <dbReference type="ARBA" id="ARBA00022857"/>
    </source>
</evidence>
<comment type="cofactor">
    <cofactor evidence="1 8">
        <name>FMN</name>
        <dbReference type="ChEBI" id="CHEBI:58210"/>
    </cofactor>
</comment>
<evidence type="ECO:0000313" key="10">
    <source>
        <dbReference type="EMBL" id="SFQ83635.1"/>
    </source>
</evidence>
<dbReference type="EMBL" id="FOXX01000013">
    <property type="protein sequence ID" value="SFQ83635.1"/>
    <property type="molecule type" value="Genomic_DNA"/>
</dbReference>
<dbReference type="InterPro" id="IPR026021">
    <property type="entry name" value="YdjA-like"/>
</dbReference>
<keyword evidence="5 8" id="KW-0521">NADP</keyword>
<keyword evidence="7 8" id="KW-0520">NAD</keyword>
<dbReference type="EC" id="1.-.-.-" evidence="8"/>
<reference evidence="10 11" key="1">
    <citation type="submission" date="2016-10" db="EMBL/GenBank/DDBJ databases">
        <authorList>
            <person name="Varghese N."/>
            <person name="Submissions S."/>
        </authorList>
    </citation>
    <scope>NUCLEOTIDE SEQUENCE [LARGE SCALE GENOMIC DNA]</scope>
    <source>
        <strain evidence="10 11">DSM 13796</strain>
    </source>
</reference>
<sequence>MNVFEAIKTRRTVGVVKQDPVPRDVTERILQSAVWAPNHFRTEPWRFFVLEGDGRNKLATALVEAIKEDMEDVTTEENQKRIEKQQNNPFRAPLVIVVGVEPSNEPKVPLKEEYAAVSAAIQNMLLTAHASGLGAIWRTGDICYHPKIAQSFGLSERGEVVGFLYIGYPVKEPKAVKKTDVSTYTKWFS</sequence>
<organism evidence="10 11">
    <name type="scientific">Priestia endophytica DSM 13796</name>
    <dbReference type="NCBI Taxonomy" id="1121089"/>
    <lineage>
        <taxon>Bacteria</taxon>
        <taxon>Bacillati</taxon>
        <taxon>Bacillota</taxon>
        <taxon>Bacilli</taxon>
        <taxon>Bacillales</taxon>
        <taxon>Bacillaceae</taxon>
        <taxon>Priestia</taxon>
    </lineage>
</organism>
<dbReference type="SUPFAM" id="SSF55469">
    <property type="entry name" value="FMN-dependent nitroreductase-like"/>
    <property type="match status" value="1"/>
</dbReference>
<dbReference type="PANTHER" id="PTHR43821">
    <property type="entry name" value="NAD(P)H NITROREDUCTASE YDJA-RELATED"/>
    <property type="match status" value="1"/>
</dbReference>
<keyword evidence="6 8" id="KW-0560">Oxidoreductase</keyword>
<dbReference type="InterPro" id="IPR000415">
    <property type="entry name" value="Nitroreductase-like"/>
</dbReference>
<evidence type="ECO:0000256" key="7">
    <source>
        <dbReference type="ARBA" id="ARBA00023027"/>
    </source>
</evidence>
<dbReference type="Proteomes" id="UP000182762">
    <property type="component" value="Unassembled WGS sequence"/>
</dbReference>
<dbReference type="PIRSF" id="PIRSF000232">
    <property type="entry name" value="YdjA"/>
    <property type="match status" value="1"/>
</dbReference>
<gene>
    <name evidence="10" type="ORF">SAMN02745910_04069</name>
</gene>
<protein>
    <recommendedName>
        <fullName evidence="8">Putative NAD(P)H nitroreductase</fullName>
        <ecNumber evidence="8">1.-.-.-</ecNumber>
    </recommendedName>
</protein>
<dbReference type="GeneID" id="93712636"/>
<comment type="caution">
    <text evidence="10">The sequence shown here is derived from an EMBL/GenBank/DDBJ whole genome shotgun (WGS) entry which is preliminary data.</text>
</comment>
<evidence type="ECO:0000256" key="4">
    <source>
        <dbReference type="ARBA" id="ARBA00022643"/>
    </source>
</evidence>
<name>A0A1I6BRT4_9BACI</name>